<organism evidence="3">
    <name type="scientific">Dissoconium aciculare CBS 342.82</name>
    <dbReference type="NCBI Taxonomy" id="1314786"/>
    <lineage>
        <taxon>Eukaryota</taxon>
        <taxon>Fungi</taxon>
        <taxon>Dikarya</taxon>
        <taxon>Ascomycota</taxon>
        <taxon>Pezizomycotina</taxon>
        <taxon>Dothideomycetes</taxon>
        <taxon>Dothideomycetidae</taxon>
        <taxon>Mycosphaerellales</taxon>
        <taxon>Dissoconiaceae</taxon>
        <taxon>Dissoconium</taxon>
    </lineage>
</organism>
<evidence type="ECO:0000259" key="1">
    <source>
        <dbReference type="SMART" id="SM00829"/>
    </source>
</evidence>
<dbReference type="SUPFAM" id="SSF50129">
    <property type="entry name" value="GroES-like"/>
    <property type="match status" value="1"/>
</dbReference>
<dbReference type="PROSITE" id="PS01162">
    <property type="entry name" value="QOR_ZETA_CRYSTAL"/>
    <property type="match status" value="1"/>
</dbReference>
<dbReference type="GO" id="GO:0008270">
    <property type="term" value="F:zinc ion binding"/>
    <property type="evidence" value="ECO:0007669"/>
    <property type="project" value="InterPro"/>
</dbReference>
<name>A0A6J3M2B5_9PEZI</name>
<dbReference type="GeneID" id="54362971"/>
<dbReference type="Proteomes" id="UP000504637">
    <property type="component" value="Unplaced"/>
</dbReference>
<dbReference type="PANTHER" id="PTHR44013:SF1">
    <property type="entry name" value="ZINC-TYPE ALCOHOL DEHYDROGENASE-LIKE PROTEIN C16A3.02C"/>
    <property type="match status" value="1"/>
</dbReference>
<dbReference type="InterPro" id="IPR013154">
    <property type="entry name" value="ADH-like_N"/>
</dbReference>
<dbReference type="CDD" id="cd08267">
    <property type="entry name" value="MDR1"/>
    <property type="match status" value="1"/>
</dbReference>
<reference evidence="3" key="1">
    <citation type="submission" date="2020-01" db="EMBL/GenBank/DDBJ databases">
        <authorList>
            <consortium name="DOE Joint Genome Institute"/>
            <person name="Haridas S."/>
            <person name="Albert R."/>
            <person name="Binder M."/>
            <person name="Bloem J."/>
            <person name="Labutti K."/>
            <person name="Salamov A."/>
            <person name="Andreopoulos B."/>
            <person name="Baker S.E."/>
            <person name="Barry K."/>
            <person name="Bills G."/>
            <person name="Bluhm B.H."/>
            <person name="Cannon C."/>
            <person name="Castanera R."/>
            <person name="Culley D.E."/>
            <person name="Daum C."/>
            <person name="Ezra D."/>
            <person name="Gonzalez J.B."/>
            <person name="Henrissat B."/>
            <person name="Kuo A."/>
            <person name="Liang C."/>
            <person name="Lipzen A."/>
            <person name="Lutzoni F."/>
            <person name="Magnuson J."/>
            <person name="Mondo S."/>
            <person name="Nolan M."/>
            <person name="Ohm R."/>
            <person name="Pangilinan J."/>
            <person name="Park H.-J."/>
            <person name="Ramirez L."/>
            <person name="Alfaro M."/>
            <person name="Sun H."/>
            <person name="Tritt A."/>
            <person name="Yoshinaga Y."/>
            <person name="Zwiers L.-H."/>
            <person name="Turgeon B.G."/>
            <person name="Goodwin S.B."/>
            <person name="Spatafora J.W."/>
            <person name="Crous P.W."/>
            <person name="Grigoriev I.V."/>
        </authorList>
    </citation>
    <scope>NUCLEOTIDE SEQUENCE</scope>
    <source>
        <strain evidence="3">CBS 342.82</strain>
    </source>
</reference>
<dbReference type="InterPro" id="IPR011032">
    <property type="entry name" value="GroES-like_sf"/>
</dbReference>
<keyword evidence="2" id="KW-1185">Reference proteome</keyword>
<gene>
    <name evidence="3" type="ORF">K489DRAFT_381624</name>
</gene>
<reference evidence="3" key="3">
    <citation type="submission" date="2025-08" db="UniProtKB">
        <authorList>
            <consortium name="RefSeq"/>
        </authorList>
    </citation>
    <scope>IDENTIFICATION</scope>
    <source>
        <strain evidence="3">CBS 342.82</strain>
    </source>
</reference>
<dbReference type="GO" id="GO:0016491">
    <property type="term" value="F:oxidoreductase activity"/>
    <property type="evidence" value="ECO:0007669"/>
    <property type="project" value="InterPro"/>
</dbReference>
<dbReference type="Pfam" id="PF13602">
    <property type="entry name" value="ADH_zinc_N_2"/>
    <property type="match status" value="1"/>
</dbReference>
<dbReference type="Pfam" id="PF08240">
    <property type="entry name" value="ADH_N"/>
    <property type="match status" value="1"/>
</dbReference>
<dbReference type="OrthoDB" id="201656at2759"/>
<sequence>MSGLPTTTKSWQYASVAGGLESQLQLKDVAIRKIKPNEHLIRILATSLNPVDYKVAEAPIVGGILVRKPAVPCYDIAGEIVQAASGSKLQPGQLVFGGTGGSPFAGGGLTEYVVAPANQIIAVPKGISAVEAASIPIAGITAYQSIKPHSKEGDRILLNGGSGGVGLFGIQIGKALGRHVTVTCSTRNIELCKAAGADVVVDYTKGDLIDNLKALGQPFDLVIDNAGSNHDLYWKCDQFTTADAKYVNVASSPAWKDVSFMLKANAVPSFLGGQKRKLQGLFAQPIEADLQQIIDWMQEGKVKAHIDSTFSMQQAPDAFRQLKTGRSRGKVVIQVAEPKSEAN</sequence>
<dbReference type="SMART" id="SM00829">
    <property type="entry name" value="PKS_ER"/>
    <property type="match status" value="1"/>
</dbReference>
<dbReference type="InterPro" id="IPR036291">
    <property type="entry name" value="NAD(P)-bd_dom_sf"/>
</dbReference>
<dbReference type="InterPro" id="IPR020843">
    <property type="entry name" value="ER"/>
</dbReference>
<reference evidence="3" key="2">
    <citation type="submission" date="2020-04" db="EMBL/GenBank/DDBJ databases">
        <authorList>
            <consortium name="NCBI Genome Project"/>
        </authorList>
    </citation>
    <scope>NUCLEOTIDE SEQUENCE</scope>
    <source>
        <strain evidence="3">CBS 342.82</strain>
    </source>
</reference>
<protein>
    <submittedName>
        <fullName evidence="3">Zinc-type alcohol dehydrogenase-like protein C16A3.02c</fullName>
    </submittedName>
</protein>
<dbReference type="SUPFAM" id="SSF51735">
    <property type="entry name" value="NAD(P)-binding Rossmann-fold domains"/>
    <property type="match status" value="1"/>
</dbReference>
<dbReference type="PANTHER" id="PTHR44013">
    <property type="entry name" value="ZINC-TYPE ALCOHOL DEHYDROGENASE-LIKE PROTEIN C16A3.02C"/>
    <property type="match status" value="1"/>
</dbReference>
<dbReference type="Gene3D" id="3.90.180.10">
    <property type="entry name" value="Medium-chain alcohol dehydrogenases, catalytic domain"/>
    <property type="match status" value="1"/>
</dbReference>
<evidence type="ECO:0000313" key="2">
    <source>
        <dbReference type="Proteomes" id="UP000504637"/>
    </source>
</evidence>
<accession>A0A6J3M2B5</accession>
<proteinExistence type="predicted"/>
<feature type="domain" description="Enoyl reductase (ER)" evidence="1">
    <location>
        <begin position="19"/>
        <end position="333"/>
    </location>
</feature>
<dbReference type="AlphaFoldDB" id="A0A6J3M2B5"/>
<dbReference type="InterPro" id="IPR052733">
    <property type="entry name" value="Chloroplast_QOR"/>
</dbReference>
<dbReference type="InterPro" id="IPR002364">
    <property type="entry name" value="Quin_OxRdtase/zeta-crystal_CS"/>
</dbReference>
<dbReference type="RefSeq" id="XP_033458675.1">
    <property type="nucleotide sequence ID" value="XM_033605171.1"/>
</dbReference>
<evidence type="ECO:0000313" key="3">
    <source>
        <dbReference type="RefSeq" id="XP_033458675.1"/>
    </source>
</evidence>
<dbReference type="Gene3D" id="3.40.50.720">
    <property type="entry name" value="NAD(P)-binding Rossmann-like Domain"/>
    <property type="match status" value="1"/>
</dbReference>